<reference evidence="2 3" key="1">
    <citation type="submission" date="2019-12" db="EMBL/GenBank/DDBJ databases">
        <authorList>
            <person name="Li J."/>
        </authorList>
    </citation>
    <scope>NUCLEOTIDE SEQUENCE [LARGE SCALE GENOMIC DNA]</scope>
    <source>
        <strain evidence="2 3">HL2-2</strain>
    </source>
</reference>
<name>A0A6L6U9E3_9FLAO</name>
<accession>A0A6L6U9E3</accession>
<gene>
    <name evidence="2" type="ORF">GN138_09350</name>
</gene>
<keyword evidence="3" id="KW-1185">Reference proteome</keyword>
<dbReference type="SUPFAM" id="SSF53335">
    <property type="entry name" value="S-adenosyl-L-methionine-dependent methyltransferases"/>
    <property type="match status" value="1"/>
</dbReference>
<keyword evidence="2" id="KW-0808">Transferase</keyword>
<evidence type="ECO:0000259" key="1">
    <source>
        <dbReference type="Pfam" id="PF13649"/>
    </source>
</evidence>
<dbReference type="InterPro" id="IPR029063">
    <property type="entry name" value="SAM-dependent_MTases_sf"/>
</dbReference>
<protein>
    <submittedName>
        <fullName evidence="2">Methyltransferase domain-containing protein</fullName>
    </submittedName>
</protein>
<dbReference type="GO" id="GO:0008168">
    <property type="term" value="F:methyltransferase activity"/>
    <property type="evidence" value="ECO:0007669"/>
    <property type="project" value="UniProtKB-KW"/>
</dbReference>
<feature type="domain" description="Methyltransferase" evidence="1">
    <location>
        <begin position="50"/>
        <end position="136"/>
    </location>
</feature>
<dbReference type="GO" id="GO:0032259">
    <property type="term" value="P:methylation"/>
    <property type="evidence" value="ECO:0007669"/>
    <property type="project" value="UniProtKB-KW"/>
</dbReference>
<proteinExistence type="predicted"/>
<organism evidence="2 3">
    <name type="scientific">Winogradskyella endarachnes</name>
    <dbReference type="NCBI Taxonomy" id="2681965"/>
    <lineage>
        <taxon>Bacteria</taxon>
        <taxon>Pseudomonadati</taxon>
        <taxon>Bacteroidota</taxon>
        <taxon>Flavobacteriia</taxon>
        <taxon>Flavobacteriales</taxon>
        <taxon>Flavobacteriaceae</taxon>
        <taxon>Winogradskyella</taxon>
    </lineage>
</organism>
<dbReference type="Gene3D" id="3.40.50.150">
    <property type="entry name" value="Vaccinia Virus protein VP39"/>
    <property type="match status" value="1"/>
</dbReference>
<dbReference type="Pfam" id="PF13649">
    <property type="entry name" value="Methyltransf_25"/>
    <property type="match status" value="1"/>
</dbReference>
<dbReference type="AlphaFoldDB" id="A0A6L6U9E3"/>
<dbReference type="RefSeq" id="WP_157363537.1">
    <property type="nucleotide sequence ID" value="NZ_WOWS01000003.1"/>
</dbReference>
<keyword evidence="2" id="KW-0489">Methyltransferase</keyword>
<sequence>METQKDKEYKEFWDKRYSEKVYSYGKQPNNFFQKWITKFNPGKIFLPADGEGRNGVYAATLGWEVISNDLSIEAQKKGLQLADENNVRIDYIIGDVEELDLPESSFDAIALIFAHFSSDKIQSIHQKLTTLLKLDGIVIFEAYSKKHFDYRAKNPKVGGPRDMNMLFSEDNLHRDFPNYDILLLEEVKTFLDEGKYHQGEGSVMRFIGKKNS</sequence>
<dbReference type="Proteomes" id="UP000478208">
    <property type="component" value="Unassembled WGS sequence"/>
</dbReference>
<evidence type="ECO:0000313" key="3">
    <source>
        <dbReference type="Proteomes" id="UP000478208"/>
    </source>
</evidence>
<comment type="caution">
    <text evidence="2">The sequence shown here is derived from an EMBL/GenBank/DDBJ whole genome shotgun (WGS) entry which is preliminary data.</text>
</comment>
<evidence type="ECO:0000313" key="2">
    <source>
        <dbReference type="EMBL" id="MUU78649.1"/>
    </source>
</evidence>
<dbReference type="EMBL" id="WOWS01000003">
    <property type="protein sequence ID" value="MUU78649.1"/>
    <property type="molecule type" value="Genomic_DNA"/>
</dbReference>
<dbReference type="InterPro" id="IPR041698">
    <property type="entry name" value="Methyltransf_25"/>
</dbReference>